<keyword evidence="3" id="KW-1185">Reference proteome</keyword>
<comment type="caution">
    <text evidence="2">The sequence shown here is derived from an EMBL/GenBank/DDBJ whole genome shotgun (WGS) entry which is preliminary data.</text>
</comment>
<accession>A0ABP6PN73</accession>
<proteinExistence type="predicted"/>
<evidence type="ECO:0000313" key="2">
    <source>
        <dbReference type="EMBL" id="GAA3183758.1"/>
    </source>
</evidence>
<dbReference type="RefSeq" id="WP_344691114.1">
    <property type="nucleotide sequence ID" value="NZ_BAAAVV010000018.1"/>
</dbReference>
<sequence>MTATVDQSTTTRTGRRSPLTAVAGVGALAAFAGAAVVFGDPIGGAGTAEEAATALETSSVELAAVLLGAYALLAIAVVGGLAARLARVRDGAAVRLLPVLGAAHVLLLATAFVALAGAVVVGRQVLGGGVSPGAAESALLITNVAHPMSAWLGAGFLIAVVLAARTVSRPLSVVSAVFAVGLLLPPVGWAVTYLMAFWFAGVGIWLSLRD</sequence>
<protein>
    <recommendedName>
        <fullName evidence="4">DUF4386 family protein</fullName>
    </recommendedName>
</protein>
<organism evidence="2 3">
    <name type="scientific">Blastococcus jejuensis</name>
    <dbReference type="NCBI Taxonomy" id="351224"/>
    <lineage>
        <taxon>Bacteria</taxon>
        <taxon>Bacillati</taxon>
        <taxon>Actinomycetota</taxon>
        <taxon>Actinomycetes</taxon>
        <taxon>Geodermatophilales</taxon>
        <taxon>Geodermatophilaceae</taxon>
        <taxon>Blastococcus</taxon>
    </lineage>
</organism>
<feature type="transmembrane region" description="Helical" evidence="1">
    <location>
        <begin position="176"/>
        <end position="206"/>
    </location>
</feature>
<keyword evidence="1" id="KW-0472">Membrane</keyword>
<feature type="transmembrane region" description="Helical" evidence="1">
    <location>
        <begin position="97"/>
        <end position="120"/>
    </location>
</feature>
<name>A0ABP6PN73_9ACTN</name>
<feature type="transmembrane region" description="Helical" evidence="1">
    <location>
        <begin position="63"/>
        <end position="85"/>
    </location>
</feature>
<reference evidence="3" key="1">
    <citation type="journal article" date="2019" name="Int. J. Syst. Evol. Microbiol.">
        <title>The Global Catalogue of Microorganisms (GCM) 10K type strain sequencing project: providing services to taxonomists for standard genome sequencing and annotation.</title>
        <authorList>
            <consortium name="The Broad Institute Genomics Platform"/>
            <consortium name="The Broad Institute Genome Sequencing Center for Infectious Disease"/>
            <person name="Wu L."/>
            <person name="Ma J."/>
        </authorList>
    </citation>
    <scope>NUCLEOTIDE SEQUENCE [LARGE SCALE GENOMIC DNA]</scope>
    <source>
        <strain evidence="3">JCM 15614</strain>
    </source>
</reference>
<evidence type="ECO:0000313" key="3">
    <source>
        <dbReference type="Proteomes" id="UP001499924"/>
    </source>
</evidence>
<evidence type="ECO:0000256" key="1">
    <source>
        <dbReference type="SAM" id="Phobius"/>
    </source>
</evidence>
<keyword evidence="1" id="KW-1133">Transmembrane helix</keyword>
<feature type="transmembrane region" description="Helical" evidence="1">
    <location>
        <begin position="140"/>
        <end position="164"/>
    </location>
</feature>
<dbReference type="Proteomes" id="UP001499924">
    <property type="component" value="Unassembled WGS sequence"/>
</dbReference>
<keyword evidence="1" id="KW-0812">Transmembrane</keyword>
<gene>
    <name evidence="2" type="ORF">GCM10010531_42500</name>
</gene>
<evidence type="ECO:0008006" key="4">
    <source>
        <dbReference type="Google" id="ProtNLM"/>
    </source>
</evidence>
<dbReference type="EMBL" id="BAAAVV010000018">
    <property type="protein sequence ID" value="GAA3183758.1"/>
    <property type="molecule type" value="Genomic_DNA"/>
</dbReference>